<dbReference type="Pfam" id="PF05036">
    <property type="entry name" value="SPOR"/>
    <property type="match status" value="1"/>
</dbReference>
<dbReference type="RefSeq" id="WP_169526085.1">
    <property type="nucleotide sequence ID" value="NZ_JAAMPU010000098.1"/>
</dbReference>
<keyword evidence="1" id="KW-0732">Signal</keyword>
<accession>A0A972FYB7</accession>
<evidence type="ECO:0000313" key="3">
    <source>
        <dbReference type="EMBL" id="NMH27081.1"/>
    </source>
</evidence>
<dbReference type="Gene3D" id="3.30.70.1070">
    <property type="entry name" value="Sporulation related repeat"/>
    <property type="match status" value="1"/>
</dbReference>
<dbReference type="InterPro" id="IPR007730">
    <property type="entry name" value="SPOR-like_dom"/>
</dbReference>
<dbReference type="Proteomes" id="UP000712080">
    <property type="component" value="Unassembled WGS sequence"/>
</dbReference>
<comment type="caution">
    <text evidence="3">The sequence shown here is derived from an EMBL/GenBank/DDBJ whole genome shotgun (WGS) entry which is preliminary data.</text>
</comment>
<gene>
    <name evidence="3" type="ORF">G6047_03475</name>
</gene>
<feature type="chain" id="PRO_5038053657" evidence="1">
    <location>
        <begin position="26"/>
        <end position="129"/>
    </location>
</feature>
<dbReference type="GO" id="GO:0042834">
    <property type="term" value="F:peptidoglycan binding"/>
    <property type="evidence" value="ECO:0007669"/>
    <property type="project" value="InterPro"/>
</dbReference>
<evidence type="ECO:0000259" key="2">
    <source>
        <dbReference type="Pfam" id="PF05036"/>
    </source>
</evidence>
<proteinExistence type="predicted"/>
<sequence>MNFRSTKSAITTFVIAVTFSISGLAQQGNVTVSQDPKFDQMLTEKRRINPSLTTTDRYKIQIFNGDSETSKKILTSFRNDFKEYDATIVFSTPAYKVWVGSFKSRVEAERNLELLRKKYSNAIIVKPNK</sequence>
<dbReference type="SUPFAM" id="SSF110997">
    <property type="entry name" value="Sporulation related repeat"/>
    <property type="match status" value="1"/>
</dbReference>
<dbReference type="AlphaFoldDB" id="A0A972FYB7"/>
<feature type="signal peptide" evidence="1">
    <location>
        <begin position="1"/>
        <end position="25"/>
    </location>
</feature>
<dbReference type="InterPro" id="IPR036680">
    <property type="entry name" value="SPOR-like_sf"/>
</dbReference>
<organism evidence="3 4">
    <name type="scientific">Flavobacterium silvaticum</name>
    <dbReference type="NCBI Taxonomy" id="1852020"/>
    <lineage>
        <taxon>Bacteria</taxon>
        <taxon>Pseudomonadati</taxon>
        <taxon>Bacteroidota</taxon>
        <taxon>Flavobacteriia</taxon>
        <taxon>Flavobacteriales</taxon>
        <taxon>Flavobacteriaceae</taxon>
        <taxon>Flavobacterium</taxon>
    </lineage>
</organism>
<reference evidence="3" key="1">
    <citation type="submission" date="2020-02" db="EMBL/GenBank/DDBJ databases">
        <title>Flavobacterium sp. genome.</title>
        <authorList>
            <person name="Jung H.S."/>
            <person name="Baek J.H."/>
            <person name="Jeon C.O."/>
        </authorList>
    </citation>
    <scope>NUCLEOTIDE SEQUENCE</scope>
    <source>
        <strain evidence="3">SE-s28</strain>
    </source>
</reference>
<evidence type="ECO:0000313" key="4">
    <source>
        <dbReference type="Proteomes" id="UP000712080"/>
    </source>
</evidence>
<name>A0A972FYB7_9FLAO</name>
<feature type="domain" description="SPOR" evidence="2">
    <location>
        <begin position="85"/>
        <end position="126"/>
    </location>
</feature>
<dbReference type="EMBL" id="JAAMPU010000098">
    <property type="protein sequence ID" value="NMH27081.1"/>
    <property type="molecule type" value="Genomic_DNA"/>
</dbReference>
<evidence type="ECO:0000256" key="1">
    <source>
        <dbReference type="SAM" id="SignalP"/>
    </source>
</evidence>
<keyword evidence="4" id="KW-1185">Reference proteome</keyword>
<protein>
    <submittedName>
        <fullName evidence="3">SPOR domain-containing protein</fullName>
    </submittedName>
</protein>